<evidence type="ECO:0000313" key="13">
    <source>
        <dbReference type="Proteomes" id="UP000824366"/>
    </source>
</evidence>
<dbReference type="InterPro" id="IPR036890">
    <property type="entry name" value="HATPase_C_sf"/>
</dbReference>
<keyword evidence="5 9" id="KW-0812">Transmembrane</keyword>
<dbReference type="Gene3D" id="6.10.340.10">
    <property type="match status" value="1"/>
</dbReference>
<dbReference type="SMART" id="SM00304">
    <property type="entry name" value="HAMP"/>
    <property type="match status" value="1"/>
</dbReference>
<dbReference type="Pfam" id="PF13426">
    <property type="entry name" value="PAS_9"/>
    <property type="match status" value="1"/>
</dbReference>
<comment type="subcellular location">
    <subcellularLocation>
        <location evidence="1">Cell membrane</location>
        <topology evidence="1">Multi-pass membrane protein</topology>
    </subcellularLocation>
</comment>
<feature type="domain" description="PAC" evidence="10">
    <location>
        <begin position="450"/>
        <end position="499"/>
    </location>
</feature>
<dbReference type="InterPro" id="IPR033479">
    <property type="entry name" value="dCache_1"/>
</dbReference>
<evidence type="ECO:0000256" key="4">
    <source>
        <dbReference type="ARBA" id="ARBA00022679"/>
    </source>
</evidence>
<dbReference type="Gene3D" id="3.30.450.20">
    <property type="entry name" value="PAS domain"/>
    <property type="match status" value="2"/>
</dbReference>
<evidence type="ECO:0000256" key="6">
    <source>
        <dbReference type="ARBA" id="ARBA00022777"/>
    </source>
</evidence>
<keyword evidence="8 9" id="KW-0472">Membrane</keyword>
<dbReference type="Proteomes" id="UP000824366">
    <property type="component" value="Chromosome"/>
</dbReference>
<feature type="domain" description="HAMP" evidence="11">
    <location>
        <begin position="313"/>
        <end position="366"/>
    </location>
</feature>
<protein>
    <recommendedName>
        <fullName evidence="14">Histidine kinase</fullName>
    </recommendedName>
</protein>
<organism evidence="12 13">
    <name type="scientific">Rhodoferax lithotrophicus</name>
    <dbReference type="NCBI Taxonomy" id="2798804"/>
    <lineage>
        <taxon>Bacteria</taxon>
        <taxon>Pseudomonadati</taxon>
        <taxon>Pseudomonadota</taxon>
        <taxon>Betaproteobacteria</taxon>
        <taxon>Burkholderiales</taxon>
        <taxon>Comamonadaceae</taxon>
        <taxon>Rhodoferax</taxon>
    </lineage>
</organism>
<dbReference type="Pfam" id="PF07568">
    <property type="entry name" value="HisKA_2"/>
    <property type="match status" value="1"/>
</dbReference>
<evidence type="ECO:0000256" key="3">
    <source>
        <dbReference type="ARBA" id="ARBA00022553"/>
    </source>
</evidence>
<proteinExistence type="predicted"/>
<dbReference type="PROSITE" id="PS50885">
    <property type="entry name" value="HAMP"/>
    <property type="match status" value="1"/>
</dbReference>
<keyword evidence="2" id="KW-1003">Cell membrane</keyword>
<feature type="transmembrane region" description="Helical" evidence="9">
    <location>
        <begin position="293"/>
        <end position="312"/>
    </location>
</feature>
<dbReference type="Pfam" id="PF02743">
    <property type="entry name" value="dCache_1"/>
    <property type="match status" value="1"/>
</dbReference>
<dbReference type="InterPro" id="IPR003660">
    <property type="entry name" value="HAMP_dom"/>
</dbReference>
<evidence type="ECO:0000256" key="8">
    <source>
        <dbReference type="ARBA" id="ARBA00023136"/>
    </source>
</evidence>
<dbReference type="InterPro" id="IPR000700">
    <property type="entry name" value="PAS-assoc_C"/>
</dbReference>
<dbReference type="SMART" id="SM00387">
    <property type="entry name" value="HATPase_c"/>
    <property type="match status" value="1"/>
</dbReference>
<dbReference type="PROSITE" id="PS50113">
    <property type="entry name" value="PAC"/>
    <property type="match status" value="1"/>
</dbReference>
<dbReference type="Pfam" id="PF02518">
    <property type="entry name" value="HATPase_c"/>
    <property type="match status" value="1"/>
</dbReference>
<evidence type="ECO:0000259" key="10">
    <source>
        <dbReference type="PROSITE" id="PS50113"/>
    </source>
</evidence>
<dbReference type="InterPro" id="IPR003594">
    <property type="entry name" value="HATPase_dom"/>
</dbReference>
<dbReference type="Gene3D" id="3.30.565.10">
    <property type="entry name" value="Histidine kinase-like ATPase, C-terminal domain"/>
    <property type="match status" value="1"/>
</dbReference>
<keyword evidence="6" id="KW-0418">Kinase</keyword>
<dbReference type="InterPro" id="IPR035965">
    <property type="entry name" value="PAS-like_dom_sf"/>
</dbReference>
<dbReference type="InterPro" id="IPR000014">
    <property type="entry name" value="PAS"/>
</dbReference>
<gene>
    <name evidence="12" type="ORF">MIZ03_0145</name>
</gene>
<dbReference type="RefSeq" id="WP_223906684.1">
    <property type="nucleotide sequence ID" value="NZ_AP024238.1"/>
</dbReference>
<dbReference type="CDD" id="cd18774">
    <property type="entry name" value="PDC2_HK_sensor"/>
    <property type="match status" value="1"/>
</dbReference>
<reference evidence="12 13" key="1">
    <citation type="journal article" date="2021" name="Microbiol. Spectr.">
        <title>A Single Bacterium Capable of Oxidation and Reduction of Iron at Circumneutral pH.</title>
        <authorList>
            <person name="Kato S."/>
            <person name="Ohkuma M."/>
        </authorList>
    </citation>
    <scope>NUCLEOTIDE SEQUENCE [LARGE SCALE GENOMIC DNA]</scope>
    <source>
        <strain evidence="12 13">MIZ03</strain>
    </source>
</reference>
<keyword evidence="3" id="KW-0597">Phosphoprotein</keyword>
<evidence type="ECO:0000256" key="1">
    <source>
        <dbReference type="ARBA" id="ARBA00004651"/>
    </source>
</evidence>
<feature type="transmembrane region" description="Helical" evidence="9">
    <location>
        <begin position="15"/>
        <end position="35"/>
    </location>
</feature>
<dbReference type="SUPFAM" id="SSF55785">
    <property type="entry name" value="PYP-like sensor domain (PAS domain)"/>
    <property type="match status" value="1"/>
</dbReference>
<dbReference type="InterPro" id="IPR011495">
    <property type="entry name" value="Sig_transdc_His_kin_sub2_dim/P"/>
</dbReference>
<keyword evidence="7 9" id="KW-1133">Transmembrane helix</keyword>
<sequence length="723" mass="78801">MKLPTFQWGSLKTKVTLLTLGIFVMGMTIVTVWTAHMLREDMLTMLEQQQFSIATIVAAEVNQELSDRLHNVELAAAGISPALLANTSALQQHLADHRVLQGMFNAGTLVTRGDGTAVASVPAFMQHTGVHFMDRHPMALVMAQGKSGISPVTLDKQRQTPMIAIMAPIFDPKGKVIGTLAGVINLVDFNFFDKIIGGHQGHTGNYVLVSREQRMIVTGTHKRSAMQTLPPPGVNTMEDRFVAGFEGAGIGTTPAGEEVLVAAMSIPVANWYAAAHIPTVEAFAPIKALQQRMWLAIGFMTLFTASLTWWVLRRQLAPLVNTAAALAALPENSQFPAELPITMNDEIGQLIAGFNQLLKTLGKRDVVLRNKQAQLDQLVSEQNAMLSNNMIGIVRVTQRVVQWANPAFVHMTGYPLDELVGQSTRMHYPSDEAYQALAQAAYPMRAGKVFHTQTELKRKDGSPYWADLSGALLQSTSEDTLWIFLDITERKQADNALQSSLRDKVALLNEVHHRVKNNLQVITSLLRLEAGRSSQPDTQAVLGEMQGRIRSMALLHETLYRSGIFASVNLADYLKQLATQAFRAQSHGTVQLQLMLNAVHVSMDMATPCGLLVNELISNSLKHAFPDGRQGEVSVRLQPVDAPQAGGPTWCLCVSDNGVGLPVNFEQLRDQSLGLQLATDLSRQLGSVLDIHPGAEGTTGARFSVRFTPDSTTAGRAHVPGTS</sequence>
<name>A0ABM7MGG9_9BURK</name>
<keyword evidence="4" id="KW-0808">Transferase</keyword>
<evidence type="ECO:0000259" key="11">
    <source>
        <dbReference type="PROSITE" id="PS50885"/>
    </source>
</evidence>
<evidence type="ECO:0000256" key="7">
    <source>
        <dbReference type="ARBA" id="ARBA00022989"/>
    </source>
</evidence>
<evidence type="ECO:0000256" key="2">
    <source>
        <dbReference type="ARBA" id="ARBA00022475"/>
    </source>
</evidence>
<dbReference type="NCBIfam" id="TIGR00229">
    <property type="entry name" value="sensory_box"/>
    <property type="match status" value="1"/>
</dbReference>
<dbReference type="CDD" id="cd00130">
    <property type="entry name" value="PAS"/>
    <property type="match status" value="1"/>
</dbReference>
<accession>A0ABM7MGG9</accession>
<dbReference type="EMBL" id="AP024238">
    <property type="protein sequence ID" value="BCO25285.1"/>
    <property type="molecule type" value="Genomic_DNA"/>
</dbReference>
<evidence type="ECO:0008006" key="14">
    <source>
        <dbReference type="Google" id="ProtNLM"/>
    </source>
</evidence>
<evidence type="ECO:0000256" key="5">
    <source>
        <dbReference type="ARBA" id="ARBA00022692"/>
    </source>
</evidence>
<dbReference type="PANTHER" id="PTHR43065">
    <property type="entry name" value="SENSOR HISTIDINE KINASE"/>
    <property type="match status" value="1"/>
</dbReference>
<dbReference type="Pfam" id="PF00672">
    <property type="entry name" value="HAMP"/>
    <property type="match status" value="1"/>
</dbReference>
<dbReference type="SUPFAM" id="SSF55874">
    <property type="entry name" value="ATPase domain of HSP90 chaperone/DNA topoisomerase II/histidine kinase"/>
    <property type="match status" value="1"/>
</dbReference>
<evidence type="ECO:0000256" key="9">
    <source>
        <dbReference type="SAM" id="Phobius"/>
    </source>
</evidence>
<dbReference type="PANTHER" id="PTHR43065:SF23">
    <property type="entry name" value="SENSOR HISTIDINE KINASE PDTAS"/>
    <property type="match status" value="1"/>
</dbReference>
<dbReference type="CDD" id="cd18773">
    <property type="entry name" value="PDC1_HK_sensor"/>
    <property type="match status" value="1"/>
</dbReference>
<evidence type="ECO:0000313" key="12">
    <source>
        <dbReference type="EMBL" id="BCO25285.1"/>
    </source>
</evidence>
<keyword evidence="13" id="KW-1185">Reference proteome</keyword>